<reference evidence="1" key="1">
    <citation type="submission" date="2013-12" db="EMBL/GenBank/DDBJ databases">
        <title>The Genome Sequence of Aphanomyces invadans NJM9701.</title>
        <authorList>
            <consortium name="The Broad Institute Genomics Platform"/>
            <person name="Russ C."/>
            <person name="Tyler B."/>
            <person name="van West P."/>
            <person name="Dieguez-Uribeondo J."/>
            <person name="Young S.K."/>
            <person name="Zeng Q."/>
            <person name="Gargeya S."/>
            <person name="Fitzgerald M."/>
            <person name="Abouelleil A."/>
            <person name="Alvarado L."/>
            <person name="Chapman S.B."/>
            <person name="Gainer-Dewar J."/>
            <person name="Goldberg J."/>
            <person name="Griggs A."/>
            <person name="Gujja S."/>
            <person name="Hansen M."/>
            <person name="Howarth C."/>
            <person name="Imamovic A."/>
            <person name="Ireland A."/>
            <person name="Larimer J."/>
            <person name="McCowan C."/>
            <person name="Murphy C."/>
            <person name="Pearson M."/>
            <person name="Poon T.W."/>
            <person name="Priest M."/>
            <person name="Roberts A."/>
            <person name="Saif S."/>
            <person name="Shea T."/>
            <person name="Sykes S."/>
            <person name="Wortman J."/>
            <person name="Nusbaum C."/>
            <person name="Birren B."/>
        </authorList>
    </citation>
    <scope>NUCLEOTIDE SEQUENCE [LARGE SCALE GENOMIC DNA]</scope>
    <source>
        <strain evidence="1">NJM9701</strain>
    </source>
</reference>
<dbReference type="PANTHER" id="PTHR47169">
    <property type="entry name" value="OS01G0541250 PROTEIN"/>
    <property type="match status" value="1"/>
</dbReference>
<dbReference type="InterPro" id="IPR036397">
    <property type="entry name" value="RNaseH_sf"/>
</dbReference>
<dbReference type="RefSeq" id="XP_008873244.1">
    <property type="nucleotide sequence ID" value="XM_008875022.1"/>
</dbReference>
<gene>
    <name evidence="1" type="ORF">H310_09060</name>
</gene>
<dbReference type="AlphaFoldDB" id="A0A024TWL7"/>
<evidence type="ECO:0008006" key="2">
    <source>
        <dbReference type="Google" id="ProtNLM"/>
    </source>
</evidence>
<dbReference type="VEuPathDB" id="FungiDB:H310_09060"/>
<dbReference type="OrthoDB" id="77932at2759"/>
<dbReference type="Gene3D" id="3.30.420.10">
    <property type="entry name" value="Ribonuclease H-like superfamily/Ribonuclease H"/>
    <property type="match status" value="1"/>
</dbReference>
<dbReference type="eggNOG" id="ENOG502QQNW">
    <property type="taxonomic scope" value="Eukaryota"/>
</dbReference>
<dbReference type="GO" id="GO:0003676">
    <property type="term" value="F:nucleic acid binding"/>
    <property type="evidence" value="ECO:0007669"/>
    <property type="project" value="InterPro"/>
</dbReference>
<proteinExistence type="predicted"/>
<protein>
    <recommendedName>
        <fullName evidence="2">DDE-1 domain-containing protein</fullName>
    </recommendedName>
</protein>
<organism evidence="1">
    <name type="scientific">Aphanomyces invadans</name>
    <dbReference type="NCBI Taxonomy" id="157072"/>
    <lineage>
        <taxon>Eukaryota</taxon>
        <taxon>Sar</taxon>
        <taxon>Stramenopiles</taxon>
        <taxon>Oomycota</taxon>
        <taxon>Saprolegniomycetes</taxon>
        <taxon>Saprolegniales</taxon>
        <taxon>Verrucalvaceae</taxon>
        <taxon>Aphanomyces</taxon>
    </lineage>
</organism>
<sequence length="280" mass="31827">MMNYVHVDEKWFYATQVKRSYYLAPGEEPPHRTCKSKRFITKVMFLSAVARPRWIEDTNSWFDGMIGTWHFTAQVPAARSSRNRPAGAMQTVPVSVTRPVYKAMLLENDSWPIEVKFQPPNPPDFNVLDLGFFRGIQSLQEKYTSRCIDDIIAATERAWADVDMQTLTNNFLTIQTCMREAICAQGNNNYKIPHSGKAKLLTRGLLPQVLPVDRDIVEAGLQQLDETDVSAKFEELAAEVSEALEMCDFSSQLEKLIVSDELQEESCVELAQLLDLSKLL</sequence>
<dbReference type="GeneID" id="20086110"/>
<evidence type="ECO:0000313" key="1">
    <source>
        <dbReference type="EMBL" id="ETV98369.1"/>
    </source>
</evidence>
<dbReference type="EMBL" id="KI913970">
    <property type="protein sequence ID" value="ETV98369.1"/>
    <property type="molecule type" value="Genomic_DNA"/>
</dbReference>
<name>A0A024TWL7_9STRA</name>
<accession>A0A024TWL7</accession>